<reference evidence="6" key="1">
    <citation type="journal article" date="2019" name="Int. J. Syst. Evol. Microbiol.">
        <title>The Global Catalogue of Microorganisms (GCM) 10K type strain sequencing project: providing services to taxonomists for standard genome sequencing and annotation.</title>
        <authorList>
            <consortium name="The Broad Institute Genomics Platform"/>
            <consortium name="The Broad Institute Genome Sequencing Center for Infectious Disease"/>
            <person name="Wu L."/>
            <person name="Ma J."/>
        </authorList>
    </citation>
    <scope>NUCLEOTIDE SEQUENCE [LARGE SCALE GENOMIC DNA]</scope>
    <source>
        <strain evidence="6">CCUG 57508</strain>
    </source>
</reference>
<keyword evidence="4" id="KW-1133">Transmembrane helix</keyword>
<sequence>MTMAPTRSTSRAQTDPPDRSDHTAGDGPDADSASSEAFDTPTDTPTDTLTDVPTDPAASGDDDVPRAGLRGVRTWRPTPRLLWAVTAVLLLAAVAVTATLGRSAWQAQRAADARDTALAAGRQIAVNFVTMNAATFDADTKRVLAESTGSFQKEYAATLAQLKPVVTANKTVSTVERAEASLVSGDDDSARVIVGVVAPTSNASTPKAEKKTYRLRLDLVKVGDSWKVSSLDFVS</sequence>
<evidence type="ECO:0000313" key="5">
    <source>
        <dbReference type="EMBL" id="MFD1053311.1"/>
    </source>
</evidence>
<feature type="compositionally biased region" description="Low complexity" evidence="3">
    <location>
        <begin position="39"/>
        <end position="56"/>
    </location>
</feature>
<keyword evidence="2 4" id="KW-0472">Membrane</keyword>
<feature type="transmembrane region" description="Helical" evidence="4">
    <location>
        <begin position="81"/>
        <end position="100"/>
    </location>
</feature>
<evidence type="ECO:0000256" key="1">
    <source>
        <dbReference type="ARBA" id="ARBA00004370"/>
    </source>
</evidence>
<proteinExistence type="predicted"/>
<evidence type="ECO:0000256" key="2">
    <source>
        <dbReference type="ARBA" id="ARBA00023136"/>
    </source>
</evidence>
<dbReference type="PANTHER" id="PTHR37042">
    <property type="entry name" value="OUTER MEMBRANE PROTEIN RV1973"/>
    <property type="match status" value="1"/>
</dbReference>
<keyword evidence="4" id="KW-0812">Transmembrane</keyword>
<comment type="subcellular location">
    <subcellularLocation>
        <location evidence="1">Membrane</location>
    </subcellularLocation>
</comment>
<evidence type="ECO:0000256" key="3">
    <source>
        <dbReference type="SAM" id="MobiDB-lite"/>
    </source>
</evidence>
<gene>
    <name evidence="5" type="ORF">ACFQ2V_03245</name>
</gene>
<feature type="compositionally biased region" description="Polar residues" evidence="3">
    <location>
        <begin position="1"/>
        <end position="13"/>
    </location>
</feature>
<evidence type="ECO:0000256" key="4">
    <source>
        <dbReference type="SAM" id="Phobius"/>
    </source>
</evidence>
<evidence type="ECO:0008006" key="7">
    <source>
        <dbReference type="Google" id="ProtNLM"/>
    </source>
</evidence>
<name>A0ABW3MS79_9MICO</name>
<dbReference type="PANTHER" id="PTHR37042:SF4">
    <property type="entry name" value="OUTER MEMBRANE PROTEIN RV1973"/>
    <property type="match status" value="1"/>
</dbReference>
<protein>
    <recommendedName>
        <fullName evidence="7">Mce-associated membrane protein</fullName>
    </recommendedName>
</protein>
<dbReference type="EMBL" id="JBHTKH010000001">
    <property type="protein sequence ID" value="MFD1053311.1"/>
    <property type="molecule type" value="Genomic_DNA"/>
</dbReference>
<dbReference type="RefSeq" id="WP_386050657.1">
    <property type="nucleotide sequence ID" value="NZ_JBHTKH010000001.1"/>
</dbReference>
<comment type="caution">
    <text evidence="5">The sequence shown here is derived from an EMBL/GenBank/DDBJ whole genome shotgun (WGS) entry which is preliminary data.</text>
</comment>
<evidence type="ECO:0000313" key="6">
    <source>
        <dbReference type="Proteomes" id="UP001597046"/>
    </source>
</evidence>
<organism evidence="5 6">
    <name type="scientific">Terrabacter terrigena</name>
    <dbReference type="NCBI Taxonomy" id="574718"/>
    <lineage>
        <taxon>Bacteria</taxon>
        <taxon>Bacillati</taxon>
        <taxon>Actinomycetota</taxon>
        <taxon>Actinomycetes</taxon>
        <taxon>Micrococcales</taxon>
        <taxon>Intrasporangiaceae</taxon>
        <taxon>Terrabacter</taxon>
    </lineage>
</organism>
<feature type="region of interest" description="Disordered" evidence="3">
    <location>
        <begin position="1"/>
        <end position="70"/>
    </location>
</feature>
<dbReference type="Proteomes" id="UP001597046">
    <property type="component" value="Unassembled WGS sequence"/>
</dbReference>
<accession>A0ABW3MS79</accession>
<keyword evidence="6" id="KW-1185">Reference proteome</keyword>